<proteinExistence type="predicted"/>
<dbReference type="Pfam" id="PF03476">
    <property type="entry name" value="MOSC_N"/>
    <property type="match status" value="1"/>
</dbReference>
<comment type="caution">
    <text evidence="2">The sequence shown here is derived from an EMBL/GenBank/DDBJ whole genome shotgun (WGS) entry which is preliminary data.</text>
</comment>
<dbReference type="PROSITE" id="PS51340">
    <property type="entry name" value="MOSC"/>
    <property type="match status" value="1"/>
</dbReference>
<dbReference type="InterPro" id="IPR005302">
    <property type="entry name" value="MoCF_Sase_C"/>
</dbReference>
<evidence type="ECO:0000313" key="3">
    <source>
        <dbReference type="Proteomes" id="UP001597034"/>
    </source>
</evidence>
<dbReference type="AlphaFoldDB" id="A0ABD6DKD7"/>
<evidence type="ECO:0000259" key="1">
    <source>
        <dbReference type="PROSITE" id="PS51340"/>
    </source>
</evidence>
<sequence>MPTVASLRVYPVKSLDPLELDTVEVNNGALRHDREYAIVDGDREFVNGKREPALHRIRSRYDPDRRALSLREHGDDDWTTFSMDAERGELNAWLSEFLDYPVSVVRDASGGMPDDTEADGPTVIARETAAAIASWYDDVDTGGMLRRLRPNVVVEAGEPFWEDRLYADRGSVRQFTIGDVEFEGVQPCQRCVVPTRDPDTGAETADFRETFVERREATLPAWANRDRFDHFFRVMVNTRIPEGSWGKSVRVGDGVELGDSSPTAP</sequence>
<feature type="domain" description="MOSC" evidence="1">
    <location>
        <begin position="87"/>
        <end position="258"/>
    </location>
</feature>
<dbReference type="Pfam" id="PF03473">
    <property type="entry name" value="MOSC"/>
    <property type="match status" value="1"/>
</dbReference>
<accession>A0ABD6DKD7</accession>
<protein>
    <submittedName>
        <fullName evidence="2">MOSC domain-containing protein</fullName>
    </submittedName>
</protein>
<reference evidence="2 3" key="1">
    <citation type="journal article" date="2019" name="Int. J. Syst. Evol. Microbiol.">
        <title>The Global Catalogue of Microorganisms (GCM) 10K type strain sequencing project: providing services to taxonomists for standard genome sequencing and annotation.</title>
        <authorList>
            <consortium name="The Broad Institute Genomics Platform"/>
            <consortium name="The Broad Institute Genome Sequencing Center for Infectious Disease"/>
            <person name="Wu L."/>
            <person name="Ma J."/>
        </authorList>
    </citation>
    <scope>NUCLEOTIDE SEQUENCE [LARGE SCALE GENOMIC DNA]</scope>
    <source>
        <strain evidence="2 3">CGMCC 1.10390</strain>
    </source>
</reference>
<name>A0ABD6DKD7_9EURY</name>
<gene>
    <name evidence="2" type="ORF">ACFSBL_09130</name>
</gene>
<dbReference type="InterPro" id="IPR005303">
    <property type="entry name" value="MOCOS_middle"/>
</dbReference>
<dbReference type="SUPFAM" id="SSF141673">
    <property type="entry name" value="MOSC N-terminal domain-like"/>
    <property type="match status" value="1"/>
</dbReference>
<organism evidence="2 3">
    <name type="scientific">Haloarchaeobius litoreus</name>
    <dbReference type="NCBI Taxonomy" id="755306"/>
    <lineage>
        <taxon>Archaea</taxon>
        <taxon>Methanobacteriati</taxon>
        <taxon>Methanobacteriota</taxon>
        <taxon>Stenosarchaea group</taxon>
        <taxon>Halobacteria</taxon>
        <taxon>Halobacteriales</taxon>
        <taxon>Halorubellaceae</taxon>
        <taxon>Haloarchaeobius</taxon>
    </lineage>
</organism>
<dbReference type="SUPFAM" id="SSF50800">
    <property type="entry name" value="PK beta-barrel domain-like"/>
    <property type="match status" value="1"/>
</dbReference>
<evidence type="ECO:0000313" key="2">
    <source>
        <dbReference type="EMBL" id="MFD1645845.1"/>
    </source>
</evidence>
<keyword evidence="3" id="KW-1185">Reference proteome</keyword>
<dbReference type="InterPro" id="IPR011037">
    <property type="entry name" value="Pyrv_Knase-like_insert_dom_sf"/>
</dbReference>
<dbReference type="Proteomes" id="UP001597034">
    <property type="component" value="Unassembled WGS sequence"/>
</dbReference>
<dbReference type="RefSeq" id="WP_256398634.1">
    <property type="nucleotide sequence ID" value="NZ_JANHJR010000001.1"/>
</dbReference>
<dbReference type="EMBL" id="JBHUDO010000002">
    <property type="protein sequence ID" value="MFD1645845.1"/>
    <property type="molecule type" value="Genomic_DNA"/>
</dbReference>